<evidence type="ECO:0000313" key="2">
    <source>
        <dbReference type="Proteomes" id="UP000468668"/>
    </source>
</evidence>
<dbReference type="AlphaFoldDB" id="A0A6N6NMN8"/>
<proteinExistence type="predicted"/>
<organism evidence="1 2">
    <name type="scientific">Ellagibacter isourolithinifaciens</name>
    <dbReference type="NCBI Taxonomy" id="2137581"/>
    <lineage>
        <taxon>Bacteria</taxon>
        <taxon>Bacillati</taxon>
        <taxon>Actinomycetota</taxon>
        <taxon>Coriobacteriia</taxon>
        <taxon>Eggerthellales</taxon>
        <taxon>Eggerthellaceae</taxon>
        <taxon>Ellagibacter</taxon>
    </lineage>
</organism>
<comment type="caution">
    <text evidence="1">The sequence shown here is derived from an EMBL/GenBank/DDBJ whole genome shotgun (WGS) entry which is preliminary data.</text>
</comment>
<keyword evidence="2" id="KW-1185">Reference proteome</keyword>
<name>A0A6N6NMN8_9ACTN</name>
<evidence type="ECO:0000313" key="1">
    <source>
        <dbReference type="EMBL" id="KAB1641354.1"/>
    </source>
</evidence>
<protein>
    <submittedName>
        <fullName evidence="1">Uncharacterized protein</fullName>
    </submittedName>
</protein>
<dbReference type="EMBL" id="WAJR01000006">
    <property type="protein sequence ID" value="KAB1641354.1"/>
    <property type="molecule type" value="Genomic_DNA"/>
</dbReference>
<accession>A0A6N6NMN8</accession>
<dbReference type="Proteomes" id="UP000468668">
    <property type="component" value="Unassembled WGS sequence"/>
</dbReference>
<dbReference type="OrthoDB" id="3177283at2"/>
<gene>
    <name evidence="1" type="ORF">F8C90_03835</name>
</gene>
<reference evidence="1 2" key="1">
    <citation type="submission" date="2019-09" db="EMBL/GenBank/DDBJ databases">
        <title>Whole genome shotgun sequencing (WGS) of Ellagibacter isourolithinifaciens DSM 104140(T) and Adlercreutzia muris DSM 29508(T).</title>
        <authorList>
            <person name="Stoll D.A."/>
            <person name="Danylec N."/>
            <person name="Huch M."/>
        </authorList>
    </citation>
    <scope>NUCLEOTIDE SEQUENCE [LARGE SCALE GENOMIC DNA]</scope>
    <source>
        <strain evidence="1 2">DSM 104140</strain>
    </source>
</reference>
<sequence>MYEANGSLVWDLYADYVSGSHSTLACAIGSREASEAARHALESSMAALGYGGALAFVTLDVDDIPLGDVDLFTLVEGIDPLAIVATDAAAAARLSRAYRQNIPVDEACRIFCRNGVAFRDLEGMLETPEGKQHAWALFKKLPRLGK</sequence>